<sequence length="119" mass="13252">MLNNFRFFAALCLFLGLQALALRITSPARDAQWKTGNRETVSWEDGPGGKLTFQLQVVNKAQFIYYDIFSGDFGAGNGQFAYKPTTKDAQTAEWAGTYLRVIDGSGKELAVSERFDIKL</sequence>
<dbReference type="HOGENOM" id="CLU_2063129_0_0_1"/>
<proteinExistence type="predicted"/>
<dbReference type="RefSeq" id="XP_014180521.1">
    <property type="nucleotide sequence ID" value="XM_014325046.1"/>
</dbReference>
<dbReference type="VEuPathDB" id="FungiDB:A1Q1_02038"/>
<dbReference type="KEGG" id="tasa:A1Q1_02038"/>
<reference evidence="2 3" key="1">
    <citation type="journal article" date="2012" name="Eukaryot. Cell">
        <title>Draft genome sequence of CBS 2479, the standard type strain of Trichosporon asahii.</title>
        <authorList>
            <person name="Yang R.Y."/>
            <person name="Li H.T."/>
            <person name="Zhu H."/>
            <person name="Zhou G.P."/>
            <person name="Wang M."/>
            <person name="Wang L."/>
        </authorList>
    </citation>
    <scope>NUCLEOTIDE SEQUENCE [LARGE SCALE GENOMIC DNA]</scope>
    <source>
        <strain evidence="3">ATCC 90039 / CBS 2479 / JCM 2466 / KCTC 7840 / NCYC 2677 / UAMH 7654</strain>
    </source>
</reference>
<protein>
    <submittedName>
        <fullName evidence="2">Uncharacterized protein</fullName>
    </submittedName>
</protein>
<dbReference type="EMBL" id="ALBS01000187">
    <property type="protein sequence ID" value="EJT48882.1"/>
    <property type="molecule type" value="Genomic_DNA"/>
</dbReference>
<name>J6F147_TRIAS</name>
<accession>J6F147</accession>
<comment type="caution">
    <text evidence="2">The sequence shown here is derived from an EMBL/GenBank/DDBJ whole genome shotgun (WGS) entry which is preliminary data.</text>
</comment>
<feature type="signal peptide" evidence="1">
    <location>
        <begin position="1"/>
        <end position="21"/>
    </location>
</feature>
<keyword evidence="1" id="KW-0732">Signal</keyword>
<feature type="chain" id="PRO_5003787501" evidence="1">
    <location>
        <begin position="22"/>
        <end position="119"/>
    </location>
</feature>
<dbReference type="AlphaFoldDB" id="J6F147"/>
<evidence type="ECO:0000313" key="2">
    <source>
        <dbReference type="EMBL" id="EJT48882.1"/>
    </source>
</evidence>
<evidence type="ECO:0000313" key="3">
    <source>
        <dbReference type="Proteomes" id="UP000002748"/>
    </source>
</evidence>
<dbReference type="GeneID" id="25985552"/>
<evidence type="ECO:0000256" key="1">
    <source>
        <dbReference type="SAM" id="SignalP"/>
    </source>
</evidence>
<gene>
    <name evidence="2" type="ORF">A1Q1_02038</name>
</gene>
<organism evidence="2 3">
    <name type="scientific">Trichosporon asahii var. asahii (strain ATCC 90039 / CBS 2479 / JCM 2466 / KCTC 7840 / NBRC 103889/ NCYC 2677 / UAMH 7654)</name>
    <name type="common">Yeast</name>
    <dbReference type="NCBI Taxonomy" id="1186058"/>
    <lineage>
        <taxon>Eukaryota</taxon>
        <taxon>Fungi</taxon>
        <taxon>Dikarya</taxon>
        <taxon>Basidiomycota</taxon>
        <taxon>Agaricomycotina</taxon>
        <taxon>Tremellomycetes</taxon>
        <taxon>Trichosporonales</taxon>
        <taxon>Trichosporonaceae</taxon>
        <taxon>Trichosporon</taxon>
    </lineage>
</organism>
<dbReference type="Proteomes" id="UP000002748">
    <property type="component" value="Unassembled WGS sequence"/>
</dbReference>